<feature type="region of interest" description="Disordered" evidence="1">
    <location>
        <begin position="122"/>
        <end position="188"/>
    </location>
</feature>
<feature type="compositionally biased region" description="Basic and acidic residues" evidence="1">
    <location>
        <begin position="122"/>
        <end position="136"/>
    </location>
</feature>
<feature type="domain" description="DUF4604" evidence="2">
    <location>
        <begin position="16"/>
        <end position="185"/>
    </location>
</feature>
<protein>
    <recommendedName>
        <fullName evidence="2">DUF4604 domain-containing protein</fullName>
    </recommendedName>
</protein>
<evidence type="ECO:0000259" key="2">
    <source>
        <dbReference type="Pfam" id="PF15377"/>
    </source>
</evidence>
<name>J6FAI3_TRIAS</name>
<evidence type="ECO:0000313" key="3">
    <source>
        <dbReference type="EMBL" id="EJT52212.1"/>
    </source>
</evidence>
<dbReference type="RefSeq" id="XP_014183397.1">
    <property type="nucleotide sequence ID" value="XM_014327922.1"/>
</dbReference>
<gene>
    <name evidence="3" type="ORF">A1Q1_06318</name>
</gene>
<feature type="compositionally biased region" description="Basic and acidic residues" evidence="1">
    <location>
        <begin position="38"/>
        <end position="65"/>
    </location>
</feature>
<dbReference type="KEGG" id="tasa:A1Q1_06318"/>
<dbReference type="InterPro" id="IPR027911">
    <property type="entry name" value="DUF4604"/>
</dbReference>
<sequence>MPRGRSEPTRAQYSHGLEYVAQKPAFLQNFGRPAPSSSDRDGREGRGGREPLPERPDEGEWAKGSDDEEEEDEWDVRFGGGEDGPQVVVLKEGRHLSAAEVERERKIAKGIDPDAEAKAAAAKERVEKAKERDRANVKSVQKKRKLVGEAAAAEEKGDKPGEGDEKKKKKKKKAAKGLLSFDEAEGED</sequence>
<dbReference type="EMBL" id="ALBS01000032">
    <property type="protein sequence ID" value="EJT52212.1"/>
    <property type="molecule type" value="Genomic_DNA"/>
</dbReference>
<feature type="region of interest" description="Disordered" evidence="1">
    <location>
        <begin position="22"/>
        <end position="88"/>
    </location>
</feature>
<proteinExistence type="predicted"/>
<evidence type="ECO:0000256" key="1">
    <source>
        <dbReference type="SAM" id="MobiDB-lite"/>
    </source>
</evidence>
<dbReference type="AlphaFoldDB" id="J6FAI3"/>
<comment type="caution">
    <text evidence="3">The sequence shown here is derived from an EMBL/GenBank/DDBJ whole genome shotgun (WGS) entry which is preliminary data.</text>
</comment>
<dbReference type="HOGENOM" id="CLU_122481_0_0_1"/>
<feature type="compositionally biased region" description="Basic and acidic residues" evidence="1">
    <location>
        <begin position="153"/>
        <end position="166"/>
    </location>
</feature>
<reference evidence="3 4" key="1">
    <citation type="journal article" date="2012" name="Eukaryot. Cell">
        <title>Draft genome sequence of CBS 2479, the standard type strain of Trichosporon asahii.</title>
        <authorList>
            <person name="Yang R.Y."/>
            <person name="Li H.T."/>
            <person name="Zhu H."/>
            <person name="Zhou G.P."/>
            <person name="Wang M."/>
            <person name="Wang L."/>
        </authorList>
    </citation>
    <scope>NUCLEOTIDE SEQUENCE [LARGE SCALE GENOMIC DNA]</scope>
    <source>
        <strain evidence="4">ATCC 90039 / CBS 2479 / JCM 2466 / KCTC 7840 / NCYC 2677 / UAMH 7654</strain>
    </source>
</reference>
<dbReference type="GeneID" id="25989830"/>
<dbReference type="OrthoDB" id="2553298at2759"/>
<dbReference type="Proteomes" id="UP000002748">
    <property type="component" value="Unassembled WGS sequence"/>
</dbReference>
<evidence type="ECO:0000313" key="4">
    <source>
        <dbReference type="Proteomes" id="UP000002748"/>
    </source>
</evidence>
<accession>J6FAI3</accession>
<dbReference type="Pfam" id="PF15377">
    <property type="entry name" value="DUF4604"/>
    <property type="match status" value="1"/>
</dbReference>
<dbReference type="VEuPathDB" id="FungiDB:A1Q1_06318"/>
<organism evidence="3 4">
    <name type="scientific">Trichosporon asahii var. asahii (strain ATCC 90039 / CBS 2479 / JCM 2466 / KCTC 7840 / NBRC 103889/ NCYC 2677 / UAMH 7654)</name>
    <name type="common">Yeast</name>
    <dbReference type="NCBI Taxonomy" id="1186058"/>
    <lineage>
        <taxon>Eukaryota</taxon>
        <taxon>Fungi</taxon>
        <taxon>Dikarya</taxon>
        <taxon>Basidiomycota</taxon>
        <taxon>Agaricomycotina</taxon>
        <taxon>Tremellomycetes</taxon>
        <taxon>Trichosporonales</taxon>
        <taxon>Trichosporonaceae</taxon>
        <taxon>Trichosporon</taxon>
    </lineage>
</organism>